<dbReference type="EMBL" id="SJPG01000001">
    <property type="protein sequence ID" value="TWT64234.1"/>
    <property type="molecule type" value="Genomic_DNA"/>
</dbReference>
<evidence type="ECO:0000256" key="1">
    <source>
        <dbReference type="SAM" id="SignalP"/>
    </source>
</evidence>
<protein>
    <recommendedName>
        <fullName evidence="4">Lipoprotein</fullName>
    </recommendedName>
</protein>
<dbReference type="RefSeq" id="WP_146505960.1">
    <property type="nucleotide sequence ID" value="NZ_SJPG01000001.1"/>
</dbReference>
<name>A0A5C5XMV8_9PLAN</name>
<comment type="caution">
    <text evidence="2">The sequence shown here is derived from an EMBL/GenBank/DDBJ whole genome shotgun (WGS) entry which is preliminary data.</text>
</comment>
<reference evidence="2 3" key="1">
    <citation type="submission" date="2019-02" db="EMBL/GenBank/DDBJ databases">
        <title>Deep-cultivation of Planctomycetes and their phenomic and genomic characterization uncovers novel biology.</title>
        <authorList>
            <person name="Wiegand S."/>
            <person name="Jogler M."/>
            <person name="Boedeker C."/>
            <person name="Pinto D."/>
            <person name="Vollmers J."/>
            <person name="Rivas-Marin E."/>
            <person name="Kohn T."/>
            <person name="Peeters S.H."/>
            <person name="Heuer A."/>
            <person name="Rast P."/>
            <person name="Oberbeckmann S."/>
            <person name="Bunk B."/>
            <person name="Jeske O."/>
            <person name="Meyerdierks A."/>
            <person name="Storesund J.E."/>
            <person name="Kallscheuer N."/>
            <person name="Luecker S."/>
            <person name="Lage O.M."/>
            <person name="Pohl T."/>
            <person name="Merkel B.J."/>
            <person name="Hornburger P."/>
            <person name="Mueller R.-W."/>
            <person name="Bruemmer F."/>
            <person name="Labrenz M."/>
            <person name="Spormann A.M."/>
            <person name="Op Den Camp H."/>
            <person name="Overmann J."/>
            <person name="Amann R."/>
            <person name="Jetten M.S.M."/>
            <person name="Mascher T."/>
            <person name="Medema M.H."/>
            <person name="Devos D.P."/>
            <person name="Kaster A.-K."/>
            <person name="Ovreas L."/>
            <person name="Rohde M."/>
            <person name="Galperin M.Y."/>
            <person name="Jogler C."/>
        </authorList>
    </citation>
    <scope>NUCLEOTIDE SEQUENCE [LARGE SCALE GENOMIC DNA]</scope>
    <source>
        <strain evidence="2 3">Pan54</strain>
    </source>
</reference>
<accession>A0A5C5XMV8</accession>
<keyword evidence="3" id="KW-1185">Reference proteome</keyword>
<dbReference type="AlphaFoldDB" id="A0A5C5XMV8"/>
<dbReference type="Proteomes" id="UP000316095">
    <property type="component" value="Unassembled WGS sequence"/>
</dbReference>
<feature type="signal peptide" evidence="1">
    <location>
        <begin position="1"/>
        <end position="24"/>
    </location>
</feature>
<organism evidence="2 3">
    <name type="scientific">Rubinisphaera italica</name>
    <dbReference type="NCBI Taxonomy" id="2527969"/>
    <lineage>
        <taxon>Bacteria</taxon>
        <taxon>Pseudomonadati</taxon>
        <taxon>Planctomycetota</taxon>
        <taxon>Planctomycetia</taxon>
        <taxon>Planctomycetales</taxon>
        <taxon>Planctomycetaceae</taxon>
        <taxon>Rubinisphaera</taxon>
    </lineage>
</organism>
<feature type="chain" id="PRO_5022773146" description="Lipoprotein" evidence="1">
    <location>
        <begin position="25"/>
        <end position="273"/>
    </location>
</feature>
<evidence type="ECO:0000313" key="3">
    <source>
        <dbReference type="Proteomes" id="UP000316095"/>
    </source>
</evidence>
<evidence type="ECO:0000313" key="2">
    <source>
        <dbReference type="EMBL" id="TWT64234.1"/>
    </source>
</evidence>
<proteinExistence type="predicted"/>
<keyword evidence="1" id="KW-0732">Signal</keyword>
<sequence length="273" mass="31254" precursor="true">MKVFGIVIVLMSACILMPSTETNAFSPREDQEKKIYEKYDVVFFSKEFNEGDILAPIKIALGDEEELRRKLHQLGVDLAKIAKLYDEFNAKANIDTFYFGTIGWNERNASGVAADLLPRSYGYKHYVAVNYSKKSAGYYLISGHHAEKIENIYYRGPLSFIKAGYQIIKEDDVNRRESKGATKYHMDRDTSKKDVVGEIIKYANYVSSRSQGRNISKDKLIGIHDCVKNCMKALERDRDEVRPGQHEGWAREQSSEAIKKEIKKNCKKIIAMI</sequence>
<evidence type="ECO:0008006" key="4">
    <source>
        <dbReference type="Google" id="ProtNLM"/>
    </source>
</evidence>
<gene>
    <name evidence="2" type="ORF">Pan54_49950</name>
</gene>